<protein>
    <submittedName>
        <fullName evidence="3">Glutathione S-transferase C-terminal domain-containing protein</fullName>
    </submittedName>
</protein>
<proteinExistence type="predicted"/>
<dbReference type="PANTHER" id="PTHR13369">
    <property type="match status" value="1"/>
</dbReference>
<sequence>MKTKLYLRGVRSSCNTRLSCPLSSSSILYIIQYCQTDLFQLVFVTGDPPHGQHEEFCCSFAVKDLTTLDISFAQWEEIPQLLRNVSLPSLLQSKMSLVRSGQCVLLRHIIKEAHSAAPDSHLIDLLGFRQGSMKMCAEVSGWTKLCEVELASSIGSLIKQLSSSFSKNENSAADQSSQVLTLPLDLVKLEGHFSKKCRIHNDDRKRRSELSGLKKHLSQCDLNEIKNCNISHERGDKSFSGLENNKATESLVGITPNGNGAESKEPLSKIEIENLILNRARLYIEQVNHLHHGVRKFKVDKKLCGEEVETHSTELSVSGSQPKDSCIPMSELESKFGLVKLTDCQTTGMQSLSTPSDAHKETDSIYGDRDLSEAMGTLTYLDIQYVHLYSEGIEMTVADLILLAYVYHLTKALKFNCSPLMCHIPNILRWADHMVSLRSVRSAGERLGWFMEKFQDSLLRRQSDLSPDGVDCKEFSFLPAVDSTVDEDEMELSRCAKVKHKAIKPEVLLTLKKLENSSVQAVTGSHPCGESVQVDWNNLPPGVHPKEGDVPEKRTRRKCQQLENLVTAVQSVAKPGDIIVDFCSGGGHLGIVIAYLLPECQVYLVENKEESLLKACSRLEALNLSNVALYQCNLDYFVGKFHVGVCLHACGSATDMVLQLCLNVNAAFVICPCCYGSIRKTHLLSYPRSDRFLSISLTYKDFLTLGHAADQTEFNIALETQGRTCMNLVDTDRAEFARQQGYQVCLCSLQPLSCSPKNNLLIGVPSQRSL</sequence>
<dbReference type="SUPFAM" id="SSF53335">
    <property type="entry name" value="S-adenosyl-L-methionine-dependent methyltransferases"/>
    <property type="match status" value="1"/>
</dbReference>
<dbReference type="PANTHER" id="PTHR13369:SF0">
    <property type="entry name" value="GLUTATHIONE S-TRANSFERASE C-TERMINAL DOMAIN-CONTAINING PROTEIN"/>
    <property type="match status" value="1"/>
</dbReference>
<feature type="domain" description="Methyltransferase" evidence="1">
    <location>
        <begin position="557"/>
        <end position="680"/>
    </location>
</feature>
<accession>A0ABM1VYK8</accession>
<dbReference type="Proteomes" id="UP000694888">
    <property type="component" value="Unplaced"/>
</dbReference>
<reference evidence="3" key="1">
    <citation type="submission" date="2025-08" db="UniProtKB">
        <authorList>
            <consortium name="RefSeq"/>
        </authorList>
    </citation>
    <scope>IDENTIFICATION</scope>
</reference>
<dbReference type="InterPro" id="IPR029063">
    <property type="entry name" value="SAM-dependent_MTases_sf"/>
</dbReference>
<evidence type="ECO:0000313" key="2">
    <source>
        <dbReference type="Proteomes" id="UP000694888"/>
    </source>
</evidence>
<name>A0ABM1VYK8_APLCA</name>
<dbReference type="Gene3D" id="3.40.50.150">
    <property type="entry name" value="Vaccinia Virus protein VP39"/>
    <property type="match status" value="1"/>
</dbReference>
<gene>
    <name evidence="3" type="primary">LOC101855127</name>
</gene>
<evidence type="ECO:0000259" key="1">
    <source>
        <dbReference type="Pfam" id="PF13679"/>
    </source>
</evidence>
<dbReference type="GeneID" id="101855127"/>
<organism evidence="2 3">
    <name type="scientific">Aplysia californica</name>
    <name type="common">California sea hare</name>
    <dbReference type="NCBI Taxonomy" id="6500"/>
    <lineage>
        <taxon>Eukaryota</taxon>
        <taxon>Metazoa</taxon>
        <taxon>Spiralia</taxon>
        <taxon>Lophotrochozoa</taxon>
        <taxon>Mollusca</taxon>
        <taxon>Gastropoda</taxon>
        <taxon>Heterobranchia</taxon>
        <taxon>Euthyneura</taxon>
        <taxon>Tectipleura</taxon>
        <taxon>Aplysiida</taxon>
        <taxon>Aplysioidea</taxon>
        <taxon>Aplysiidae</taxon>
        <taxon>Aplysia</taxon>
    </lineage>
</organism>
<dbReference type="Pfam" id="PF13679">
    <property type="entry name" value="Methyltransf_32"/>
    <property type="match status" value="1"/>
</dbReference>
<dbReference type="InterPro" id="IPR025714">
    <property type="entry name" value="Methyltranfer_dom"/>
</dbReference>
<keyword evidence="2" id="KW-1185">Reference proteome</keyword>
<evidence type="ECO:0000313" key="3">
    <source>
        <dbReference type="RefSeq" id="XP_035827501.1"/>
    </source>
</evidence>
<dbReference type="RefSeq" id="XP_035827501.1">
    <property type="nucleotide sequence ID" value="XM_035971608.1"/>
</dbReference>